<feature type="transmembrane region" description="Helical" evidence="3">
    <location>
        <begin position="334"/>
        <end position="360"/>
    </location>
</feature>
<feature type="transmembrane region" description="Helical" evidence="3">
    <location>
        <begin position="406"/>
        <end position="426"/>
    </location>
</feature>
<organism evidence="4 5">
    <name type="scientific">Durusdinium trenchii</name>
    <dbReference type="NCBI Taxonomy" id="1381693"/>
    <lineage>
        <taxon>Eukaryota</taxon>
        <taxon>Sar</taxon>
        <taxon>Alveolata</taxon>
        <taxon>Dinophyceae</taxon>
        <taxon>Suessiales</taxon>
        <taxon>Symbiodiniaceae</taxon>
        <taxon>Durusdinium</taxon>
    </lineage>
</organism>
<evidence type="ECO:0000256" key="2">
    <source>
        <dbReference type="SAM" id="MobiDB-lite"/>
    </source>
</evidence>
<sequence>MGRFPRGNFFRFASAPQENPTLRSVAPSKRSEGTTWVLSVQVSSIAYVLVLNTSKELQTDHSRGERLHERTHSDSHPPAPFHRHVCTWKSTCMSPRGGHQIWMGAYTSIDGGFYYLRVALRSVPSPFGHRDLAFEDPSERKPGGVLARRLWSAEPQVRQWKWVSVGVLFLLAMLTQSVALYFATRRYVRWVGTLGVDEESGTLDLQRLELTLRLLQPRDTFAQALGVREVSKLPVDLASLAIPLLWLSAVVHARNLRLWTRTLLAASLMALFSGILGFLTMLPQPLGWEACEARLYEDVLQHYRGGEGPLPDVGEALGLIAWIWLQDVTVGMRLQGQLVCAGSSISGPTWFTTLFALALYDLSRMWSRKLKPHFREISHLAFAGVLTACILVDAGLEIVGERQYTSAVTMGLVLALLVYQSPALAVSTDRWLARGTPDITLPLPKGDLQHLPEPVEDTSRDLGDVVVPPCCVPFCAFHGRYFLYPQPASEYEQELLANMQAQAELEQLQKEQEQSTRRLLEIEGQLEALHQRQAQRVEEEPKEFERQLQKRLSQQREVFEQQLSQLQAETERAQEERMRLEEEAQAEARREELLRAAKVMPKLSSDQEGVSALQGDFRTLPAAAWQTLHARFAAQKVPEVEAAPSGAPAPGPAVATALGDFRVLPWEAWERMHQRFRPASAVASVTVLSESKTCQSEVPATSQQALVKPAENARPAHLRPSATPYISRRRR</sequence>
<feature type="region of interest" description="Disordered" evidence="2">
    <location>
        <begin position="692"/>
        <end position="731"/>
    </location>
</feature>
<comment type="caution">
    <text evidence="4">The sequence shown here is derived from an EMBL/GenBank/DDBJ whole genome shotgun (WGS) entry which is preliminary data.</text>
</comment>
<feature type="transmembrane region" description="Helical" evidence="3">
    <location>
        <begin position="380"/>
        <end position="400"/>
    </location>
</feature>
<accession>A0ABP0T0A0</accession>
<feature type="coiled-coil region" evidence="1">
    <location>
        <begin position="491"/>
        <end position="525"/>
    </location>
</feature>
<proteinExistence type="predicted"/>
<evidence type="ECO:0000313" key="4">
    <source>
        <dbReference type="EMBL" id="CAK9117840.1"/>
    </source>
</evidence>
<evidence type="ECO:0000256" key="3">
    <source>
        <dbReference type="SAM" id="Phobius"/>
    </source>
</evidence>
<evidence type="ECO:0000256" key="1">
    <source>
        <dbReference type="SAM" id="Coils"/>
    </source>
</evidence>
<feature type="transmembrane region" description="Helical" evidence="3">
    <location>
        <begin position="162"/>
        <end position="183"/>
    </location>
</feature>
<keyword evidence="3" id="KW-0812">Transmembrane</keyword>
<keyword evidence="3" id="KW-1133">Transmembrane helix</keyword>
<keyword evidence="5" id="KW-1185">Reference proteome</keyword>
<feature type="compositionally biased region" description="Polar residues" evidence="2">
    <location>
        <begin position="692"/>
        <end position="705"/>
    </location>
</feature>
<keyword evidence="3" id="KW-0472">Membrane</keyword>
<name>A0ABP0T0A0_9DINO</name>
<dbReference type="EMBL" id="CAXAMN010028828">
    <property type="protein sequence ID" value="CAK9117840.1"/>
    <property type="molecule type" value="Genomic_DNA"/>
</dbReference>
<reference evidence="4 5" key="1">
    <citation type="submission" date="2024-02" db="EMBL/GenBank/DDBJ databases">
        <authorList>
            <person name="Chen Y."/>
            <person name="Shah S."/>
            <person name="Dougan E. K."/>
            <person name="Thang M."/>
            <person name="Chan C."/>
        </authorList>
    </citation>
    <scope>NUCLEOTIDE SEQUENCE [LARGE SCALE GENOMIC DNA]</scope>
</reference>
<evidence type="ECO:0000313" key="5">
    <source>
        <dbReference type="Proteomes" id="UP001642484"/>
    </source>
</evidence>
<protein>
    <submittedName>
        <fullName evidence="4">Uncharacterized protein</fullName>
    </submittedName>
</protein>
<gene>
    <name evidence="4" type="ORF">CCMP2556_LOCUS55079</name>
</gene>
<keyword evidence="1" id="KW-0175">Coiled coil</keyword>
<feature type="coiled-coil region" evidence="1">
    <location>
        <begin position="549"/>
        <end position="591"/>
    </location>
</feature>
<feature type="transmembrane region" description="Helical" evidence="3">
    <location>
        <begin position="263"/>
        <end position="282"/>
    </location>
</feature>
<dbReference type="Proteomes" id="UP001642484">
    <property type="component" value="Unassembled WGS sequence"/>
</dbReference>